<proteinExistence type="predicted"/>
<gene>
    <name evidence="1" type="ORF">DEA37_0009729</name>
</gene>
<accession>A0A5J4P1K6</accession>
<dbReference type="AlphaFoldDB" id="A0A5J4P1K6"/>
<dbReference type="Proteomes" id="UP000324629">
    <property type="component" value="Unassembled WGS sequence"/>
</dbReference>
<evidence type="ECO:0000313" key="1">
    <source>
        <dbReference type="EMBL" id="KAA3681569.1"/>
    </source>
</evidence>
<name>A0A5J4P1K6_9TREM</name>
<comment type="caution">
    <text evidence="1">The sequence shown here is derived from an EMBL/GenBank/DDBJ whole genome shotgun (WGS) entry which is preliminary data.</text>
</comment>
<protein>
    <submittedName>
        <fullName evidence="1">COX assembly mitochondrial protein 1</fullName>
    </submittedName>
</protein>
<evidence type="ECO:0000313" key="2">
    <source>
        <dbReference type="Proteomes" id="UP000324629"/>
    </source>
</evidence>
<dbReference type="EMBL" id="QNGE01000173">
    <property type="protein sequence ID" value="KAA3681569.1"/>
    <property type="molecule type" value="Genomic_DNA"/>
</dbReference>
<organism evidence="1 2">
    <name type="scientific">Paragonimus westermani</name>
    <dbReference type="NCBI Taxonomy" id="34504"/>
    <lineage>
        <taxon>Eukaryota</taxon>
        <taxon>Metazoa</taxon>
        <taxon>Spiralia</taxon>
        <taxon>Lophotrochozoa</taxon>
        <taxon>Platyhelminthes</taxon>
        <taxon>Trematoda</taxon>
        <taxon>Digenea</taxon>
        <taxon>Plagiorchiida</taxon>
        <taxon>Troglotremata</taxon>
        <taxon>Troglotrematidae</taxon>
        <taxon>Paragonimus</taxon>
    </lineage>
</organism>
<reference evidence="1" key="1">
    <citation type="journal article" date="2019" name="Gigascience">
        <title>Whole-genome sequence of the oriental lung fluke Paragonimus westermani.</title>
        <authorList>
            <person name="Oey H."/>
            <person name="Zakrzewski M."/>
            <person name="Narain K."/>
            <person name="Devi K.R."/>
            <person name="Agatsuma T."/>
            <person name="Nawaratna S."/>
            <person name="Gobert G.N."/>
            <person name="Jones M.K."/>
            <person name="Ragan M.A."/>
            <person name="McManus D.P."/>
            <person name="Krause L."/>
        </authorList>
    </citation>
    <scope>NUCLEOTIDE SEQUENCE [LARGE SCALE GENOMIC DNA]</scope>
    <source>
        <strain evidence="1">IND2009</strain>
    </source>
</reference>
<keyword evidence="2" id="KW-1185">Reference proteome</keyword>
<sequence>MGSLFSKNDSLEFAVLPSEDISGPLGLGEPDSVELNAVERETLIPALMNDYLRSNRCREVWDRWNDCQQRYRWTAALFCRDLFFNALSCNKNYTLDPAFYEEMKQLYLHMRSEYRRTGLEQKVVRTDS</sequence>